<reference evidence="6 7" key="1">
    <citation type="submission" date="2011-02" db="EMBL/GenBank/DDBJ databases">
        <title>The Genome Sequence of Sphaeroforma arctica JP610.</title>
        <authorList>
            <consortium name="The Broad Institute Genome Sequencing Platform"/>
            <person name="Russ C."/>
            <person name="Cuomo C."/>
            <person name="Young S.K."/>
            <person name="Zeng Q."/>
            <person name="Gargeya S."/>
            <person name="Alvarado L."/>
            <person name="Berlin A."/>
            <person name="Chapman S.B."/>
            <person name="Chen Z."/>
            <person name="Freedman E."/>
            <person name="Gellesch M."/>
            <person name="Goldberg J."/>
            <person name="Griggs A."/>
            <person name="Gujja S."/>
            <person name="Heilman E."/>
            <person name="Heiman D."/>
            <person name="Howarth C."/>
            <person name="Mehta T."/>
            <person name="Neiman D."/>
            <person name="Pearson M."/>
            <person name="Roberts A."/>
            <person name="Saif S."/>
            <person name="Shea T."/>
            <person name="Shenoy N."/>
            <person name="Sisk P."/>
            <person name="Stolte C."/>
            <person name="Sykes S."/>
            <person name="White J."/>
            <person name="Yandava C."/>
            <person name="Burger G."/>
            <person name="Gray M.W."/>
            <person name="Holland P.W.H."/>
            <person name="King N."/>
            <person name="Lang F.B.F."/>
            <person name="Roger A.J."/>
            <person name="Ruiz-Trillo I."/>
            <person name="Haas B."/>
            <person name="Nusbaum C."/>
            <person name="Birren B."/>
        </authorList>
    </citation>
    <scope>NUCLEOTIDE SEQUENCE [LARGE SCALE GENOMIC DNA]</scope>
    <source>
        <strain evidence="6 7">JP610</strain>
    </source>
</reference>
<feature type="region of interest" description="Disordered" evidence="3">
    <location>
        <begin position="486"/>
        <end position="514"/>
    </location>
</feature>
<gene>
    <name evidence="6" type="ORF">SARC_04178</name>
</gene>
<feature type="region of interest" description="Disordered" evidence="3">
    <location>
        <begin position="183"/>
        <end position="221"/>
    </location>
</feature>
<proteinExistence type="predicted"/>
<dbReference type="GO" id="GO:0015631">
    <property type="term" value="F:tubulin binding"/>
    <property type="evidence" value="ECO:0007669"/>
    <property type="project" value="InterPro"/>
</dbReference>
<evidence type="ECO:0000313" key="7">
    <source>
        <dbReference type="Proteomes" id="UP000054560"/>
    </source>
</evidence>
<protein>
    <submittedName>
        <fullName evidence="6">Uncharacterized protein</fullName>
    </submittedName>
</protein>
<organism evidence="6 7">
    <name type="scientific">Sphaeroforma arctica JP610</name>
    <dbReference type="NCBI Taxonomy" id="667725"/>
    <lineage>
        <taxon>Eukaryota</taxon>
        <taxon>Ichthyosporea</taxon>
        <taxon>Ichthyophonida</taxon>
        <taxon>Sphaeroforma</taxon>
    </lineage>
</organism>
<dbReference type="AlphaFoldDB" id="A0A0L0G5T2"/>
<evidence type="ECO:0000259" key="4">
    <source>
        <dbReference type="Pfam" id="PF12348"/>
    </source>
</evidence>
<dbReference type="InterPro" id="IPR016024">
    <property type="entry name" value="ARM-type_fold"/>
</dbReference>
<dbReference type="Gene3D" id="1.25.10.10">
    <property type="entry name" value="Leucine-rich Repeat Variant"/>
    <property type="match status" value="2"/>
</dbReference>
<keyword evidence="2" id="KW-0963">Cytoplasm</keyword>
<dbReference type="Proteomes" id="UP000054560">
    <property type="component" value="Unassembled WGS sequence"/>
</dbReference>
<comment type="subcellular location">
    <subcellularLocation>
        <location evidence="1">Cytoplasm</location>
    </subcellularLocation>
</comment>
<feature type="region of interest" description="Disordered" evidence="3">
    <location>
        <begin position="558"/>
        <end position="598"/>
    </location>
</feature>
<sequence length="670" mass="74165">MNYNQLHHIAVAAPSNLRISGLEALLLLCQEMSPMVARHTARMYAIIDCLTDKKQEVRDGVLAVFLQLAIITTPKTVTERLQPAFAHKAWTINQQALVITKELLKVYKAQLIDSVLINHVFKLLSAAKPDVREEATSTLACMYELLDHNNRPKFRSGIERRRQPGHSLDTVWAALNNVDKCSAPPPETFPTPPSNSQPVATRPMAAVPTPKREPSKNKTTKSKYTLIDEHEFSDFSSCEPLRWAVTSDMLEGTITRLEKFSVEDWDKRRDELRTMRTYLNSDVTALPDYMSQAKRIIPFIGDNMALDLRSQVSKEACVTLCHLAQTMGPHFKVFVPEVISVLMRLLHRNQFFIQCSDCTMKRILTACANPALISKVFVPIIRDKFDLIRSKTAELMPSKFKEMLQRERIKHGLGLEDANTCISRKDISRTDMTTRTQTSVHSPYAARGVQAQAQAHTQAHTSTHAQPAMMAANEATPVRMKSSVSTRPASAMRIGRPGQAPTNRSTGAVAGTAGKGSRSSAALFGARSNGHSAFTNKASHPMRSTTAAQLKNTAQSHTAGSMARARSAYSHSAISKVRPGNHGNGSSRANEPAGEVYSDKPQTITSEHLGRTASLKTKGRTVTKQLSHQLSLPVRGRQTNVPPRIQEHRINTGNVDKARGNREHIMQGNK</sequence>
<feature type="domain" description="CLASP N-terminal" evidence="4">
    <location>
        <begin position="262"/>
        <end position="423"/>
    </location>
</feature>
<dbReference type="InterPro" id="IPR011989">
    <property type="entry name" value="ARM-like"/>
</dbReference>
<keyword evidence="7" id="KW-1185">Reference proteome</keyword>
<name>A0A0L0G5T2_9EUKA</name>
<evidence type="ECO:0000256" key="1">
    <source>
        <dbReference type="ARBA" id="ARBA00004496"/>
    </source>
</evidence>
<dbReference type="Pfam" id="PF12348">
    <property type="entry name" value="CLASP_N"/>
    <property type="match status" value="1"/>
</dbReference>
<feature type="domain" description="XMAP215/Dis1/CLASP TOG" evidence="5">
    <location>
        <begin position="20"/>
        <end position="148"/>
    </location>
</feature>
<dbReference type="OrthoDB" id="46159at2759"/>
<dbReference type="RefSeq" id="XP_014157475.1">
    <property type="nucleotide sequence ID" value="XM_014302000.1"/>
</dbReference>
<dbReference type="EMBL" id="KQ241823">
    <property type="protein sequence ID" value="KNC83573.1"/>
    <property type="molecule type" value="Genomic_DNA"/>
</dbReference>
<evidence type="ECO:0000256" key="3">
    <source>
        <dbReference type="SAM" id="MobiDB-lite"/>
    </source>
</evidence>
<evidence type="ECO:0000313" key="6">
    <source>
        <dbReference type="EMBL" id="KNC83573.1"/>
    </source>
</evidence>
<dbReference type="InterPro" id="IPR024395">
    <property type="entry name" value="CLASP_N_dom"/>
</dbReference>
<dbReference type="Pfam" id="PF21041">
    <property type="entry name" value="XMAP215_CLASP_TOG"/>
    <property type="match status" value="1"/>
</dbReference>
<dbReference type="InterPro" id="IPR048491">
    <property type="entry name" value="XMAP215_CLASP_TOG"/>
</dbReference>
<evidence type="ECO:0000256" key="2">
    <source>
        <dbReference type="ARBA" id="ARBA00022490"/>
    </source>
</evidence>
<feature type="compositionally biased region" description="Pro residues" evidence="3">
    <location>
        <begin position="183"/>
        <end position="195"/>
    </location>
</feature>
<dbReference type="STRING" id="667725.A0A0L0G5T2"/>
<dbReference type="SUPFAM" id="SSF48371">
    <property type="entry name" value="ARM repeat"/>
    <property type="match status" value="1"/>
</dbReference>
<dbReference type="GeneID" id="25904682"/>
<evidence type="ECO:0000259" key="5">
    <source>
        <dbReference type="Pfam" id="PF21041"/>
    </source>
</evidence>
<dbReference type="GO" id="GO:0005737">
    <property type="term" value="C:cytoplasm"/>
    <property type="evidence" value="ECO:0007669"/>
    <property type="project" value="UniProtKB-SubCell"/>
</dbReference>
<accession>A0A0L0G5T2</accession>